<feature type="domain" description="Dehydrogenase E1 component" evidence="13">
    <location>
        <begin position="145"/>
        <end position="443"/>
    </location>
</feature>
<dbReference type="SUPFAM" id="SSF52518">
    <property type="entry name" value="Thiamin diphosphate-binding fold (THDP-binding)"/>
    <property type="match status" value="1"/>
</dbReference>
<evidence type="ECO:0000256" key="11">
    <source>
        <dbReference type="ARBA" id="ARBA00031050"/>
    </source>
</evidence>
<keyword evidence="9" id="KW-0560">Oxidoreductase</keyword>
<evidence type="ECO:0000256" key="12">
    <source>
        <dbReference type="ARBA" id="ARBA00052792"/>
    </source>
</evidence>
<dbReference type="InterPro" id="IPR001017">
    <property type="entry name" value="DH_E1"/>
</dbReference>
<keyword evidence="15" id="KW-1185">Reference proteome</keyword>
<dbReference type="InterPro" id="IPR029061">
    <property type="entry name" value="THDP-binding"/>
</dbReference>
<dbReference type="FunFam" id="3.40.50.970:FF:000015">
    <property type="entry name" value="2-oxoisovalerate dehydrogenase subunit alpha"/>
    <property type="match status" value="1"/>
</dbReference>
<evidence type="ECO:0000256" key="2">
    <source>
        <dbReference type="ARBA" id="ARBA00004305"/>
    </source>
</evidence>
<sequence>MSKISKQMASSFISKSRGVINYLNPRIQFLASSLSHHRDHHMPRRHAKIAQTFSGGNIRSDISGVRQYFVPAKAKQLETLQIDDTTYHNKVLNYPGGEVKFISKLNILPESQEERIHCYRILDDDGVPTTNHFEKVSEEFAIKIYRKMVALRTMDSIFSEAQKEGKISFYLTTEGEEAINVASAAALQMDDPVFPQYREAGVLLWRGFTLRDFANQCFGNSNDWNKGRQMPIHYGSNKFNYFTVSSTIAAQVPHAVGAAYSLKMDGSNACAVTYFGEGGTSTGDFHGAINFAAVLETPLILFCRNNGWAISTPVAEQFRCDGVAVKGEGYGVVSIRVDGNDALAIYNAVRVARQIATTQQRPVLIEALTYRSGNHTTLDDSTRYRSDEESKWWKVTQDPVTRFRKWLEYENWWNPIVEEELVANLKIQVLEAIEDAEKIEKPSIDDIFTDVYDTSPTNLQEQEALLKQTIKKDPHEYPSNFKNFNTTTKN</sequence>
<evidence type="ECO:0000256" key="10">
    <source>
        <dbReference type="ARBA" id="ARBA00023128"/>
    </source>
</evidence>
<evidence type="ECO:0000256" key="6">
    <source>
        <dbReference type="ARBA" id="ARBA00022723"/>
    </source>
</evidence>
<comment type="subcellular location">
    <subcellularLocation>
        <location evidence="2">Mitochondrion matrix</location>
    </subcellularLocation>
</comment>
<protein>
    <recommendedName>
        <fullName evidence="5">3-methyl-2-oxobutanoate dehydrogenase (2-methylpropanoyl-transferring)</fullName>
        <ecNumber evidence="5">1.2.4.4</ecNumber>
    </recommendedName>
    <alternativeName>
        <fullName evidence="11">Branched-chain alpha-keto acid dehydrogenase E1 component alpha chain</fullName>
    </alternativeName>
</protein>
<evidence type="ECO:0000259" key="13">
    <source>
        <dbReference type="Pfam" id="PF00676"/>
    </source>
</evidence>
<dbReference type="Pfam" id="PF00676">
    <property type="entry name" value="E1_dh"/>
    <property type="match status" value="1"/>
</dbReference>
<dbReference type="EMBL" id="OX459123">
    <property type="protein sequence ID" value="CAI9108914.1"/>
    <property type="molecule type" value="Genomic_DNA"/>
</dbReference>
<dbReference type="Proteomes" id="UP001161247">
    <property type="component" value="Chromosome 6"/>
</dbReference>
<evidence type="ECO:0000256" key="9">
    <source>
        <dbReference type="ARBA" id="ARBA00023002"/>
    </source>
</evidence>
<dbReference type="GO" id="GO:0005759">
    <property type="term" value="C:mitochondrial matrix"/>
    <property type="evidence" value="ECO:0007669"/>
    <property type="project" value="UniProtKB-SubCell"/>
</dbReference>
<dbReference type="GO" id="GO:0003863">
    <property type="term" value="F:branched-chain 2-oxo acid dehydrogenase activity"/>
    <property type="evidence" value="ECO:0007669"/>
    <property type="project" value="UniProtKB-EC"/>
</dbReference>
<comment type="catalytic activity">
    <reaction evidence="12">
        <text>N(6)-[(R)-lipoyl]-L-lysyl-[protein] + 3-methyl-2-oxobutanoate + H(+) = N(6)-[(R)-S(8)-2-methylpropanoyldihydrolipoyl]-L-lysyl-[protein] + CO2</text>
        <dbReference type="Rhea" id="RHEA:13457"/>
        <dbReference type="Rhea" id="RHEA-COMP:10474"/>
        <dbReference type="Rhea" id="RHEA-COMP:10497"/>
        <dbReference type="ChEBI" id="CHEBI:11851"/>
        <dbReference type="ChEBI" id="CHEBI:15378"/>
        <dbReference type="ChEBI" id="CHEBI:16526"/>
        <dbReference type="ChEBI" id="CHEBI:83099"/>
        <dbReference type="ChEBI" id="CHEBI:83142"/>
        <dbReference type="EC" id="1.2.4.4"/>
    </reaction>
</comment>
<evidence type="ECO:0000256" key="5">
    <source>
        <dbReference type="ARBA" id="ARBA00012277"/>
    </source>
</evidence>
<keyword evidence="7" id="KW-0809">Transit peptide</keyword>
<evidence type="ECO:0000256" key="7">
    <source>
        <dbReference type="ARBA" id="ARBA00022946"/>
    </source>
</evidence>
<comment type="subunit">
    <text evidence="4">Heterotetramer of alpha and beta chains.</text>
</comment>
<dbReference type="InterPro" id="IPR050771">
    <property type="entry name" value="Alpha-ketoacid_DH_E1_comp"/>
</dbReference>
<dbReference type="PANTHER" id="PTHR43380:SF11">
    <property type="entry name" value="2-OXOISOVALERATE DEHYDROGENASE SUBUNIT ALPHA 2, MITOCHONDRIAL"/>
    <property type="match status" value="1"/>
</dbReference>
<evidence type="ECO:0000256" key="4">
    <source>
        <dbReference type="ARBA" id="ARBA00011516"/>
    </source>
</evidence>
<dbReference type="CDD" id="cd02000">
    <property type="entry name" value="TPP_E1_PDC_ADC_BCADC"/>
    <property type="match status" value="1"/>
</dbReference>
<dbReference type="EC" id="1.2.4.4" evidence="5"/>
<gene>
    <name evidence="14" type="ORF">OLC1_LOCUS16907</name>
</gene>
<comment type="cofactor">
    <cofactor evidence="1">
        <name>thiamine diphosphate</name>
        <dbReference type="ChEBI" id="CHEBI:58937"/>
    </cofactor>
</comment>
<keyword evidence="8" id="KW-0630">Potassium</keyword>
<name>A0AAV1DPV6_OLDCO</name>
<dbReference type="PANTHER" id="PTHR43380">
    <property type="entry name" value="2-OXOISOVALERATE DEHYDROGENASE SUBUNIT ALPHA, MITOCHONDRIAL"/>
    <property type="match status" value="1"/>
</dbReference>
<evidence type="ECO:0000313" key="15">
    <source>
        <dbReference type="Proteomes" id="UP001161247"/>
    </source>
</evidence>
<keyword evidence="10" id="KW-0496">Mitochondrion</keyword>
<comment type="similarity">
    <text evidence="3">Belongs to the BCKDHA family.</text>
</comment>
<reference evidence="14" key="1">
    <citation type="submission" date="2023-03" db="EMBL/GenBank/DDBJ databases">
        <authorList>
            <person name="Julca I."/>
        </authorList>
    </citation>
    <scope>NUCLEOTIDE SEQUENCE</scope>
</reference>
<proteinExistence type="inferred from homology"/>
<dbReference type="AlphaFoldDB" id="A0AAV1DPV6"/>
<evidence type="ECO:0000313" key="14">
    <source>
        <dbReference type="EMBL" id="CAI9108914.1"/>
    </source>
</evidence>
<evidence type="ECO:0000256" key="8">
    <source>
        <dbReference type="ARBA" id="ARBA00022958"/>
    </source>
</evidence>
<accession>A0AAV1DPV6</accession>
<organism evidence="14 15">
    <name type="scientific">Oldenlandia corymbosa var. corymbosa</name>
    <dbReference type="NCBI Taxonomy" id="529605"/>
    <lineage>
        <taxon>Eukaryota</taxon>
        <taxon>Viridiplantae</taxon>
        <taxon>Streptophyta</taxon>
        <taxon>Embryophyta</taxon>
        <taxon>Tracheophyta</taxon>
        <taxon>Spermatophyta</taxon>
        <taxon>Magnoliopsida</taxon>
        <taxon>eudicotyledons</taxon>
        <taxon>Gunneridae</taxon>
        <taxon>Pentapetalae</taxon>
        <taxon>asterids</taxon>
        <taxon>lamiids</taxon>
        <taxon>Gentianales</taxon>
        <taxon>Rubiaceae</taxon>
        <taxon>Rubioideae</taxon>
        <taxon>Spermacoceae</taxon>
        <taxon>Hedyotis-Oldenlandia complex</taxon>
        <taxon>Oldenlandia</taxon>
    </lineage>
</organism>
<evidence type="ECO:0000256" key="3">
    <source>
        <dbReference type="ARBA" id="ARBA00008646"/>
    </source>
</evidence>
<keyword evidence="6" id="KW-0479">Metal-binding</keyword>
<evidence type="ECO:0000256" key="1">
    <source>
        <dbReference type="ARBA" id="ARBA00001964"/>
    </source>
</evidence>
<dbReference type="Gene3D" id="3.40.50.970">
    <property type="match status" value="1"/>
</dbReference>
<dbReference type="GO" id="GO:0046872">
    <property type="term" value="F:metal ion binding"/>
    <property type="evidence" value="ECO:0007669"/>
    <property type="project" value="UniProtKB-KW"/>
</dbReference>
<dbReference type="GO" id="GO:0009083">
    <property type="term" value="P:branched-chain amino acid catabolic process"/>
    <property type="evidence" value="ECO:0007669"/>
    <property type="project" value="TreeGrafter"/>
</dbReference>